<gene>
    <name evidence="1" type="ORF">M9H77_33680</name>
</gene>
<evidence type="ECO:0000313" key="1">
    <source>
        <dbReference type="EMBL" id="KAI5647675.1"/>
    </source>
</evidence>
<name>A0ACB9ZJD4_CATRO</name>
<accession>A0ACB9ZJD4</accession>
<sequence length="583" mass="64272">MRLLVLFIYLTLHIQLCCGRRSTPDLNHSAAMEHCVNVSCSSLANLSKKNNQPLPIETTFKLPSPLPSSWPPGTGFASGTIDIGGLLVTQISSFTKVWATKEGGPDNIGATFYEPSLVPNGFHMLGFYAQPNNKPLFGWVLAAKDLSSGGILKMPIDYKLVWSSQSLNIRQDGVAYVWLPVPPEGYKAVGHVITTSPEKPPLDKVRCVLAVFTEESENGDWIWGNSDVINIFSSRPKDRGSKALGVSIGTFGTSTTAGELACLKNVHYNLSSMPNLNQINSLVQEYAPFIYLHPDEEFFPSSVNWFFQNGALLYTKGQENNPIGIDSSGSNLPQGGTNDGTYWLDLPTDKSSKDRVKRGDLQTATSYLQVKPMFGATFTDIGIWVFYPFNGAARAKLEFLTISLGKIGEHVGDWEHITLRISNFNGELKNVYFAQHSKGTWASSSELEYLTGNRAAIYSSLHGHAAYPKPGDSLQGNGDVGIRNDSDKSDMVMDISANYTIVCADYLGENIIVEPVWLNYGREWGPKISYDLNEELKKVERFLPGKLKTAFEKMVRGLPNEVLGEEGPTGPKWKDSWSADERV</sequence>
<reference evidence="2" key="1">
    <citation type="journal article" date="2023" name="Nat. Plants">
        <title>Single-cell RNA sequencing provides a high-resolution roadmap for understanding the multicellular compartmentation of specialized metabolism.</title>
        <authorList>
            <person name="Sun S."/>
            <person name="Shen X."/>
            <person name="Li Y."/>
            <person name="Li Y."/>
            <person name="Wang S."/>
            <person name="Li R."/>
            <person name="Zhang H."/>
            <person name="Shen G."/>
            <person name="Guo B."/>
            <person name="Wei J."/>
            <person name="Xu J."/>
            <person name="St-Pierre B."/>
            <person name="Chen S."/>
            <person name="Sun C."/>
        </authorList>
    </citation>
    <scope>NUCLEOTIDE SEQUENCE [LARGE SCALE GENOMIC DNA]</scope>
</reference>
<organism evidence="1 2">
    <name type="scientific">Catharanthus roseus</name>
    <name type="common">Madagascar periwinkle</name>
    <name type="synonym">Vinca rosea</name>
    <dbReference type="NCBI Taxonomy" id="4058"/>
    <lineage>
        <taxon>Eukaryota</taxon>
        <taxon>Viridiplantae</taxon>
        <taxon>Streptophyta</taxon>
        <taxon>Embryophyta</taxon>
        <taxon>Tracheophyta</taxon>
        <taxon>Spermatophyta</taxon>
        <taxon>Magnoliopsida</taxon>
        <taxon>eudicotyledons</taxon>
        <taxon>Gunneridae</taxon>
        <taxon>Pentapetalae</taxon>
        <taxon>asterids</taxon>
        <taxon>lamiids</taxon>
        <taxon>Gentianales</taxon>
        <taxon>Apocynaceae</taxon>
        <taxon>Rauvolfioideae</taxon>
        <taxon>Vinceae</taxon>
        <taxon>Catharanthinae</taxon>
        <taxon>Catharanthus</taxon>
    </lineage>
</organism>
<keyword evidence="2" id="KW-1185">Reference proteome</keyword>
<proteinExistence type="predicted"/>
<protein>
    <submittedName>
        <fullName evidence="1">Uncharacterized protein</fullName>
    </submittedName>
</protein>
<dbReference type="EMBL" id="CM044708">
    <property type="protein sequence ID" value="KAI5647675.1"/>
    <property type="molecule type" value="Genomic_DNA"/>
</dbReference>
<comment type="caution">
    <text evidence="1">The sequence shown here is derived from an EMBL/GenBank/DDBJ whole genome shotgun (WGS) entry which is preliminary data.</text>
</comment>
<dbReference type="Proteomes" id="UP001060085">
    <property type="component" value="Linkage Group LG08"/>
</dbReference>
<evidence type="ECO:0000313" key="2">
    <source>
        <dbReference type="Proteomes" id="UP001060085"/>
    </source>
</evidence>